<evidence type="ECO:0000313" key="4">
    <source>
        <dbReference type="Proteomes" id="UP000233140"/>
    </source>
</evidence>
<dbReference type="SUPFAM" id="SSF48350">
    <property type="entry name" value="GTPase activation domain, GAP"/>
    <property type="match status" value="1"/>
</dbReference>
<sequence>MESLGVPLGPYRATKLEFTTSFRAGMPLRKHRQHFKKYSNCFTAGEAVDWLCDLLRNNSNFGPKVTSQQTIQLLRIFLKNHVIEDIKGRWGSENVDDNKQLFRFPATSPLKTLPRRHPELRKNNIENFSKDKDKILRYVILIYLQTILGVPSLEEVINPKQVIPQYVMYNMANTNWPRTDDMNNSTNVGFEQDVFRTITDYFLDLPEPLLTFEYYYFFLQRHLERVAIDAVQLCCLLLPPANYRKLQLLMHMISQMSQNVDMPKLHDALGTRSLRIHTFSWCVLCCAKEVDLDELLAARLVSFLTDHHQVILQVPSYFQTAAEKHLDYLKKGHIENPGDGLFAQDFDEQKVSTSQAAIAELLENIIKNKNLPLKEKRKKLKQFQNEYPLIHQKRFPTTESEAALFGDKPTIKQPMLILRKPKFRSLRY</sequence>
<protein>
    <recommendedName>
        <fullName evidence="2">Rho-GAP domain-containing protein</fullName>
    </recommendedName>
</protein>
<dbReference type="InterPro" id="IPR036388">
    <property type="entry name" value="WH-like_DNA-bd_sf"/>
</dbReference>
<evidence type="ECO:0000256" key="1">
    <source>
        <dbReference type="ARBA" id="ARBA00022468"/>
    </source>
</evidence>
<dbReference type="CDD" id="cd04405">
    <property type="entry name" value="RhoGAP_BRCC3-like"/>
    <property type="match status" value="1"/>
</dbReference>
<dbReference type="Proteomes" id="UP000233140">
    <property type="component" value="Unassembled WGS sequence"/>
</dbReference>
<dbReference type="InterPro" id="IPR036390">
    <property type="entry name" value="WH_DNA-bd_sf"/>
</dbReference>
<dbReference type="Pfam" id="PF00620">
    <property type="entry name" value="RhoGAP"/>
    <property type="match status" value="1"/>
</dbReference>
<dbReference type="AlphaFoldDB" id="A0A2K5XMU0"/>
<accession>A0A2K5XMU0</accession>
<dbReference type="GO" id="GO:0005634">
    <property type="term" value="C:nucleus"/>
    <property type="evidence" value="ECO:0007669"/>
    <property type="project" value="TreeGrafter"/>
</dbReference>
<dbReference type="GO" id="GO:0005096">
    <property type="term" value="F:GTPase activator activity"/>
    <property type="evidence" value="ECO:0007669"/>
    <property type="project" value="UniProtKB-KW"/>
</dbReference>
<dbReference type="FunFam" id="1.10.10.10:FF:000182">
    <property type="entry name" value="DEP domain-containing protein 1B isoform 1"/>
    <property type="match status" value="1"/>
</dbReference>
<reference evidence="3" key="1">
    <citation type="submission" date="2025-08" db="UniProtKB">
        <authorList>
            <consortium name="Ensembl"/>
        </authorList>
    </citation>
    <scope>IDENTIFICATION</scope>
</reference>
<organism evidence="3 4">
    <name type="scientific">Mandrillus leucophaeus</name>
    <name type="common">Drill</name>
    <name type="synonym">Papio leucophaeus</name>
    <dbReference type="NCBI Taxonomy" id="9568"/>
    <lineage>
        <taxon>Eukaryota</taxon>
        <taxon>Metazoa</taxon>
        <taxon>Chordata</taxon>
        <taxon>Craniata</taxon>
        <taxon>Vertebrata</taxon>
        <taxon>Euteleostomi</taxon>
        <taxon>Mammalia</taxon>
        <taxon>Eutheria</taxon>
        <taxon>Euarchontoglires</taxon>
        <taxon>Primates</taxon>
        <taxon>Haplorrhini</taxon>
        <taxon>Catarrhini</taxon>
        <taxon>Cercopithecidae</taxon>
        <taxon>Cercopithecinae</taxon>
        <taxon>Mandrillus</taxon>
    </lineage>
</organism>
<keyword evidence="1" id="KW-0343">GTPase activation</keyword>
<dbReference type="SUPFAM" id="SSF46785">
    <property type="entry name" value="Winged helix' DNA-binding domain"/>
    <property type="match status" value="1"/>
</dbReference>
<dbReference type="GO" id="GO:0017053">
    <property type="term" value="C:transcription repressor complex"/>
    <property type="evidence" value="ECO:0007669"/>
    <property type="project" value="TreeGrafter"/>
</dbReference>
<reference evidence="3" key="2">
    <citation type="submission" date="2025-09" db="UniProtKB">
        <authorList>
            <consortium name="Ensembl"/>
        </authorList>
    </citation>
    <scope>IDENTIFICATION</scope>
</reference>
<dbReference type="PROSITE" id="PS50238">
    <property type="entry name" value="RHOGAP"/>
    <property type="match status" value="1"/>
</dbReference>
<dbReference type="Gene3D" id="1.10.10.10">
    <property type="entry name" value="Winged helix-like DNA-binding domain superfamily/Winged helix DNA-binding domain"/>
    <property type="match status" value="1"/>
</dbReference>
<dbReference type="Pfam" id="PF00610">
    <property type="entry name" value="DEP"/>
    <property type="match status" value="1"/>
</dbReference>
<dbReference type="SMART" id="SM00049">
    <property type="entry name" value="DEP"/>
    <property type="match status" value="1"/>
</dbReference>
<evidence type="ECO:0000313" key="3">
    <source>
        <dbReference type="Ensembl" id="ENSMLEP00000004629.1"/>
    </source>
</evidence>
<dbReference type="GeneTree" id="ENSGT00950000182976"/>
<keyword evidence="4" id="KW-1185">Reference proteome</keyword>
<name>A0A2K5XMU0_MANLE</name>
<evidence type="ECO:0000259" key="2">
    <source>
        <dbReference type="PROSITE" id="PS50238"/>
    </source>
</evidence>
<dbReference type="GO" id="GO:0035556">
    <property type="term" value="P:intracellular signal transduction"/>
    <property type="evidence" value="ECO:0007669"/>
    <property type="project" value="InterPro"/>
</dbReference>
<dbReference type="Gene3D" id="1.10.555.10">
    <property type="entry name" value="Rho GTPase activation protein"/>
    <property type="match status" value="1"/>
</dbReference>
<dbReference type="InterPro" id="IPR000591">
    <property type="entry name" value="DEP_dom"/>
</dbReference>
<dbReference type="PANTHER" id="PTHR16206">
    <property type="entry name" value="DEP DOMAIN-CONTAINING"/>
    <property type="match status" value="1"/>
</dbReference>
<feature type="domain" description="Rho-GAP" evidence="2">
    <location>
        <begin position="123"/>
        <end position="312"/>
    </location>
</feature>
<dbReference type="Ensembl" id="ENSMLET00000022925.1">
    <property type="protein sequence ID" value="ENSMLEP00000004629.1"/>
    <property type="gene ID" value="ENSMLEG00000021022.1"/>
</dbReference>
<dbReference type="InterPro" id="IPR000198">
    <property type="entry name" value="RhoGAP_dom"/>
</dbReference>
<dbReference type="PANTHER" id="PTHR16206:SF12">
    <property type="entry name" value="DEP DOMAIN-CONTAINING PROTEIN 1A"/>
    <property type="match status" value="1"/>
</dbReference>
<dbReference type="InterPro" id="IPR008936">
    <property type="entry name" value="Rho_GTPase_activation_prot"/>
</dbReference>
<proteinExistence type="predicted"/>